<accession>A0A1S2VKY2</accession>
<reference evidence="4 5" key="1">
    <citation type="submission" date="2016-10" db="EMBL/GenBank/DDBJ databases">
        <title>Arsenicibacter rosenii gen. nov., sp. nov., an efficient arsenic-methylating bacterium isolated from an arsenic-contaminated paddy soil.</title>
        <authorList>
            <person name="Huang K."/>
        </authorList>
    </citation>
    <scope>NUCLEOTIDE SEQUENCE [LARGE SCALE GENOMIC DNA]</scope>
    <source>
        <strain evidence="4 5">SM-1</strain>
    </source>
</reference>
<dbReference type="RefSeq" id="WP_071503109.1">
    <property type="nucleotide sequence ID" value="NZ_MORL01000004.1"/>
</dbReference>
<gene>
    <name evidence="4" type="ORF">BLX24_10675</name>
</gene>
<dbReference type="OrthoDB" id="9785164at2"/>
<comment type="caution">
    <text evidence="4">The sequence shown here is derived from an EMBL/GenBank/DDBJ whole genome shotgun (WGS) entry which is preliminary data.</text>
</comment>
<organism evidence="4 5">
    <name type="scientific">Arsenicibacter rosenii</name>
    <dbReference type="NCBI Taxonomy" id="1750698"/>
    <lineage>
        <taxon>Bacteria</taxon>
        <taxon>Pseudomonadati</taxon>
        <taxon>Bacteroidota</taxon>
        <taxon>Cytophagia</taxon>
        <taxon>Cytophagales</taxon>
        <taxon>Spirosomataceae</taxon>
        <taxon>Arsenicibacter</taxon>
    </lineage>
</organism>
<proteinExistence type="predicted"/>
<evidence type="ECO:0000259" key="3">
    <source>
        <dbReference type="PROSITE" id="PS50977"/>
    </source>
</evidence>
<keyword evidence="5" id="KW-1185">Reference proteome</keyword>
<evidence type="ECO:0000313" key="5">
    <source>
        <dbReference type="Proteomes" id="UP000181790"/>
    </source>
</evidence>
<dbReference type="EMBL" id="MORL01000004">
    <property type="protein sequence ID" value="OIN59427.1"/>
    <property type="molecule type" value="Genomic_DNA"/>
</dbReference>
<dbReference type="InterPro" id="IPR025722">
    <property type="entry name" value="TetR"/>
</dbReference>
<feature type="domain" description="HTH tetR-type" evidence="3">
    <location>
        <begin position="1"/>
        <end position="61"/>
    </location>
</feature>
<dbReference type="Proteomes" id="UP000181790">
    <property type="component" value="Unassembled WGS sequence"/>
</dbReference>
<dbReference type="PROSITE" id="PS50977">
    <property type="entry name" value="HTH_TETR_2"/>
    <property type="match status" value="1"/>
</dbReference>
<dbReference type="GO" id="GO:0003677">
    <property type="term" value="F:DNA binding"/>
    <property type="evidence" value="ECO:0007669"/>
    <property type="project" value="UniProtKB-UniRule"/>
</dbReference>
<name>A0A1S2VKY2_9BACT</name>
<dbReference type="Pfam" id="PF00440">
    <property type="entry name" value="TetR_N"/>
    <property type="match status" value="1"/>
</dbReference>
<evidence type="ECO:0000313" key="4">
    <source>
        <dbReference type="EMBL" id="OIN59427.1"/>
    </source>
</evidence>
<protein>
    <recommendedName>
        <fullName evidence="3">HTH tetR-type domain-containing protein</fullName>
    </recommendedName>
</protein>
<feature type="DNA-binding region" description="H-T-H motif" evidence="2">
    <location>
        <begin position="24"/>
        <end position="43"/>
    </location>
</feature>
<evidence type="ECO:0000256" key="2">
    <source>
        <dbReference type="PROSITE-ProRule" id="PRU00335"/>
    </source>
</evidence>
<dbReference type="SUPFAM" id="SSF46689">
    <property type="entry name" value="Homeodomain-like"/>
    <property type="match status" value="1"/>
</dbReference>
<dbReference type="Pfam" id="PF13972">
    <property type="entry name" value="TetR"/>
    <property type="match status" value="1"/>
</dbReference>
<dbReference type="InterPro" id="IPR009057">
    <property type="entry name" value="Homeodomain-like_sf"/>
</dbReference>
<dbReference type="InterPro" id="IPR001647">
    <property type="entry name" value="HTH_TetR"/>
</dbReference>
<dbReference type="Gene3D" id="1.10.357.10">
    <property type="entry name" value="Tetracycline Repressor, domain 2"/>
    <property type="match status" value="1"/>
</dbReference>
<dbReference type="AlphaFoldDB" id="A0A1S2VKY2"/>
<evidence type="ECO:0000256" key="1">
    <source>
        <dbReference type="ARBA" id="ARBA00023125"/>
    </source>
</evidence>
<dbReference type="PRINTS" id="PR00455">
    <property type="entry name" value="HTHTETR"/>
</dbReference>
<keyword evidence="1 2" id="KW-0238">DNA-binding</keyword>
<sequence>MTTKEKIVESALFLFNRFGIVSVRLQHIADEAQLSVGNLAYHFRTKDDLVEFIYEQIVLQQQQLLTDLRVMPLFVNLERHLQNTWLIQQRYSFFFTDTLEIMRAYPAIKRKHREHIGWQKLQIQLFLDFNISRGALQPPVTPDTVGQLADRYLLITETWMSYQVMQGTPVKELEEGVFKQAIWAILSPCFSAEGREEYEYMRQLPFDSLG</sequence>